<evidence type="ECO:0000313" key="2">
    <source>
        <dbReference type="Proteomes" id="UP000188728"/>
    </source>
</evidence>
<name>A0A1V3ITK5_9PAST</name>
<dbReference type="AlphaFoldDB" id="A0A1V3ITK5"/>
<comment type="caution">
    <text evidence="1">The sequence shown here is derived from an EMBL/GenBank/DDBJ whole genome shotgun (WGS) entry which is preliminary data.</text>
</comment>
<dbReference type="Proteomes" id="UP000188728">
    <property type="component" value="Unassembled WGS sequence"/>
</dbReference>
<sequence>MLSSHRAIIKGLLLVIDKIHNKKRIFSSPRGKITTNEISKEILTIIEENPYDFLDDKIKDRTIRKYLGDILKKIEDN</sequence>
<evidence type="ECO:0000313" key="1">
    <source>
        <dbReference type="EMBL" id="OOF45456.1"/>
    </source>
</evidence>
<proteinExistence type="predicted"/>
<dbReference type="EMBL" id="MLHK01000032">
    <property type="protein sequence ID" value="OOF45456.1"/>
    <property type="molecule type" value="Genomic_DNA"/>
</dbReference>
<accession>A0A1V3ITK5</accession>
<organism evidence="1 2">
    <name type="scientific">Rodentibacter trehalosifermentans</name>
    <dbReference type="NCBI Taxonomy" id="1908263"/>
    <lineage>
        <taxon>Bacteria</taxon>
        <taxon>Pseudomonadati</taxon>
        <taxon>Pseudomonadota</taxon>
        <taxon>Gammaproteobacteria</taxon>
        <taxon>Pasteurellales</taxon>
        <taxon>Pasteurellaceae</taxon>
        <taxon>Rodentibacter</taxon>
    </lineage>
</organism>
<reference evidence="1 2" key="1">
    <citation type="submission" date="2016-10" db="EMBL/GenBank/DDBJ databases">
        <title>Rodentibacter gen. nov. and new species.</title>
        <authorList>
            <person name="Christensen H."/>
        </authorList>
    </citation>
    <scope>NUCLEOTIDE SEQUENCE [LARGE SCALE GENOMIC DNA]</scope>
    <source>
        <strain evidence="1 2">H1983213011</strain>
    </source>
</reference>
<gene>
    <name evidence="1" type="ORF">BKK51_06455</name>
</gene>
<protein>
    <submittedName>
        <fullName evidence="1">Uncharacterized protein</fullName>
    </submittedName>
</protein>